<proteinExistence type="predicted"/>
<evidence type="ECO:0000259" key="3">
    <source>
        <dbReference type="Pfam" id="PF14403"/>
    </source>
</evidence>
<comment type="caution">
    <text evidence="4">The sequence shown here is derived from an EMBL/GenBank/DDBJ whole genome shotgun (WGS) entry which is preliminary data.</text>
</comment>
<organism evidence="4 5">
    <name type="scientific">Falsiroseomonas tokyonensis</name>
    <dbReference type="NCBI Taxonomy" id="430521"/>
    <lineage>
        <taxon>Bacteria</taxon>
        <taxon>Pseudomonadati</taxon>
        <taxon>Pseudomonadota</taxon>
        <taxon>Alphaproteobacteria</taxon>
        <taxon>Acetobacterales</taxon>
        <taxon>Roseomonadaceae</taxon>
        <taxon>Falsiroseomonas</taxon>
    </lineage>
</organism>
<evidence type="ECO:0000313" key="4">
    <source>
        <dbReference type="EMBL" id="MFC2999569.1"/>
    </source>
</evidence>
<sequence length="820" mass="86594">MVDGRGQVRPHWRGLLGAFSSLGYPAVAERGRRLDRAFEEEGVATVLADSPSRTRRPWRCDPVPLMLSAAEFGTLEAGLAQRARLLSALLDDLYGPQNLLAEGVLPATLVFGNPHFLRPCRAPAAVPFPRLTFYGADLLRGPDGQWRVLADRAGGANGVGFAAENRNLLARALPEAFRAVQVRALRPFFDTWIDALQALAPSGVDNPRLALLTPGAKQETWLEHLFLSRELGLELVEAGDLTVRDGQVLLKTLRGLKRVDVILRRIKGEATDPLEFDAGTGVPGLMQTLRDGAVRLVNAPGSMLAEAPGAAPYLPACARALLHEELLLPGLETLWMGDPAARAIVQAAPDAWRLRSAFDPGQATPLGALEVFSEKGSAAPWMFAATRPMFPSAAPQLVGESLEPAPVVLRMFLARDAMGNWQAMPGGLAHLLEGSGAIAGPPARRGAAKDVWVIAEDAQDILGPSAPRATQLAIRRASGDLPSRVADDLYWLGRYVERLDAAARLLRALLSRLLRGAALPREIAEVKALARCLHAAGLIDAEAAASPADGTALPRALRAAAGPGGALLGLLEAVERPQVAVRDRLTHDMWAAFAHLIQEGRARLLLGTGGVDALSQAATAIIRFCATLSGIAAENMVRGGAWMFLDLGRRIERANATARNLAHALDQPPQRLEAGLRLALEICDSALTYRARYLAAVQAAPVLDLVLADPGNPRALGFQLSAVSDRLAEIGGAEDGLAATAASLAARPQALVDSVLVATDRDAATAALPAALHALETETAALSDAVARRYVSHVRTHALGETDAGGPEGTGEGTSEGASD</sequence>
<evidence type="ECO:0000256" key="1">
    <source>
        <dbReference type="SAM" id="MobiDB-lite"/>
    </source>
</evidence>
<dbReference type="Pfam" id="PF14403">
    <property type="entry name" value="CP_ATPgrasp_2"/>
    <property type="match status" value="1"/>
</dbReference>
<feature type="domain" description="DUF403" evidence="2">
    <location>
        <begin position="481"/>
        <end position="790"/>
    </location>
</feature>
<dbReference type="RefSeq" id="WP_216835659.1">
    <property type="nucleotide sequence ID" value="NZ_JAFNJS010000002.1"/>
</dbReference>
<feature type="domain" description="Circularly permuted ATP-grasp type 2" evidence="3">
    <location>
        <begin position="64"/>
        <end position="430"/>
    </location>
</feature>
<dbReference type="Proteomes" id="UP001595420">
    <property type="component" value="Unassembled WGS sequence"/>
</dbReference>
<name>A0ABV7BR56_9PROT</name>
<dbReference type="PANTHER" id="PTHR34595:SF2">
    <property type="entry name" value="BLR2978 PROTEIN"/>
    <property type="match status" value="1"/>
</dbReference>
<feature type="region of interest" description="Disordered" evidence="1">
    <location>
        <begin position="798"/>
        <end position="820"/>
    </location>
</feature>
<accession>A0ABV7BR56</accession>
<dbReference type="InterPro" id="IPR007296">
    <property type="entry name" value="DUF403"/>
</dbReference>
<dbReference type="Pfam" id="PF04168">
    <property type="entry name" value="Alpha-E"/>
    <property type="match status" value="1"/>
</dbReference>
<evidence type="ECO:0000259" key="2">
    <source>
        <dbReference type="Pfam" id="PF04168"/>
    </source>
</evidence>
<dbReference type="EMBL" id="JBHRSB010000002">
    <property type="protein sequence ID" value="MFC2999569.1"/>
    <property type="molecule type" value="Genomic_DNA"/>
</dbReference>
<dbReference type="PANTHER" id="PTHR34595">
    <property type="entry name" value="BLR5612 PROTEIN"/>
    <property type="match status" value="1"/>
</dbReference>
<reference evidence="5" key="1">
    <citation type="journal article" date="2019" name="Int. J. Syst. Evol. Microbiol.">
        <title>The Global Catalogue of Microorganisms (GCM) 10K type strain sequencing project: providing services to taxonomists for standard genome sequencing and annotation.</title>
        <authorList>
            <consortium name="The Broad Institute Genomics Platform"/>
            <consortium name="The Broad Institute Genome Sequencing Center for Infectious Disease"/>
            <person name="Wu L."/>
            <person name="Ma J."/>
        </authorList>
    </citation>
    <scope>NUCLEOTIDE SEQUENCE [LARGE SCALE GENOMIC DNA]</scope>
    <source>
        <strain evidence="5">CGMCC 1.16855</strain>
    </source>
</reference>
<dbReference type="InterPro" id="IPR025841">
    <property type="entry name" value="CP_ATPgrasp_2"/>
</dbReference>
<gene>
    <name evidence="4" type="ORF">ACFOD3_06675</name>
</gene>
<protein>
    <submittedName>
        <fullName evidence="4">Circularly permuted type 2 ATP-grasp protein</fullName>
    </submittedName>
</protein>
<keyword evidence="5" id="KW-1185">Reference proteome</keyword>
<evidence type="ECO:0000313" key="5">
    <source>
        <dbReference type="Proteomes" id="UP001595420"/>
    </source>
</evidence>
<dbReference type="InterPro" id="IPR051680">
    <property type="entry name" value="ATP-dep_Glu-Cys_Ligase-2"/>
</dbReference>